<proteinExistence type="predicted"/>
<protein>
    <submittedName>
        <fullName evidence="1">Uncharacterized protein</fullName>
    </submittedName>
</protein>
<dbReference type="Proteomes" id="UP001519460">
    <property type="component" value="Unassembled WGS sequence"/>
</dbReference>
<dbReference type="AlphaFoldDB" id="A0ABD0LK88"/>
<name>A0ABD0LK88_9CAEN</name>
<sequence length="75" mass="8147">MDDANIWRKCCVGCKNDNPAFSFACTTSVITCPLRAIDDSVTRTDAPRKELLLFLFFSPGVAQLEGAAGFFAKAI</sequence>
<comment type="caution">
    <text evidence="1">The sequence shown here is derived from an EMBL/GenBank/DDBJ whole genome shotgun (WGS) entry which is preliminary data.</text>
</comment>
<organism evidence="1 2">
    <name type="scientific">Batillaria attramentaria</name>
    <dbReference type="NCBI Taxonomy" id="370345"/>
    <lineage>
        <taxon>Eukaryota</taxon>
        <taxon>Metazoa</taxon>
        <taxon>Spiralia</taxon>
        <taxon>Lophotrochozoa</taxon>
        <taxon>Mollusca</taxon>
        <taxon>Gastropoda</taxon>
        <taxon>Caenogastropoda</taxon>
        <taxon>Sorbeoconcha</taxon>
        <taxon>Cerithioidea</taxon>
        <taxon>Batillariidae</taxon>
        <taxon>Batillaria</taxon>
    </lineage>
</organism>
<keyword evidence="2" id="KW-1185">Reference proteome</keyword>
<dbReference type="EMBL" id="JACVVK020000040">
    <property type="protein sequence ID" value="KAK7499939.1"/>
    <property type="molecule type" value="Genomic_DNA"/>
</dbReference>
<reference evidence="1 2" key="1">
    <citation type="journal article" date="2023" name="Sci. Data">
        <title>Genome assembly of the Korean intertidal mud-creeper Batillaria attramentaria.</title>
        <authorList>
            <person name="Patra A.K."/>
            <person name="Ho P.T."/>
            <person name="Jun S."/>
            <person name="Lee S.J."/>
            <person name="Kim Y."/>
            <person name="Won Y.J."/>
        </authorList>
    </citation>
    <scope>NUCLEOTIDE SEQUENCE [LARGE SCALE GENOMIC DNA]</scope>
    <source>
        <strain evidence="1">Wonlab-2016</strain>
    </source>
</reference>
<gene>
    <name evidence="1" type="ORF">BaRGS_00008787</name>
</gene>
<evidence type="ECO:0000313" key="1">
    <source>
        <dbReference type="EMBL" id="KAK7499939.1"/>
    </source>
</evidence>
<feature type="non-terminal residue" evidence="1">
    <location>
        <position position="75"/>
    </location>
</feature>
<evidence type="ECO:0000313" key="2">
    <source>
        <dbReference type="Proteomes" id="UP001519460"/>
    </source>
</evidence>
<accession>A0ABD0LK88</accession>